<dbReference type="InterPro" id="IPR011044">
    <property type="entry name" value="Quino_amine_DH_bsu"/>
</dbReference>
<evidence type="ECO:0000313" key="3">
    <source>
        <dbReference type="Proteomes" id="UP000313359"/>
    </source>
</evidence>
<organism evidence="2 3">
    <name type="scientific">Lentinus tigrinus ALCF2SS1-6</name>
    <dbReference type="NCBI Taxonomy" id="1328759"/>
    <lineage>
        <taxon>Eukaryota</taxon>
        <taxon>Fungi</taxon>
        <taxon>Dikarya</taxon>
        <taxon>Basidiomycota</taxon>
        <taxon>Agaricomycotina</taxon>
        <taxon>Agaricomycetes</taxon>
        <taxon>Polyporales</taxon>
        <taxon>Polyporaceae</taxon>
        <taxon>Lentinus</taxon>
    </lineage>
</organism>
<gene>
    <name evidence="2" type="ORF">L227DRAFT_553488</name>
</gene>
<sequence length="607" mass="67758">MLLSLPADVSLQVLAYLSLNELSQTRRAARAIDQFFHAHEDSIYHQAAIYHRFVRPQTALADVVLADGWLEGVRDWKELCRRRTVLEKNWDGHGYVHEGGYQPGDDTVINFVIDEQQRTAISLSRKGGLVVRALEDNRLLWALSKEYVGMNRFDFSEGFLVFKAKQSGLEIWRRVVDVKPDAPGIFSRGRLVTTPLQHPSPSAVRDFQLQAAALAPVDKQTTRGQFLPHAYIDTSDVGAVRLFGINFPLLAYAPFTNSSKVTVIDAGSGESLWNVDPGDGRLLGMPPRFIFPDATDRVPMDFDISKEHICLCMYTFLVLIRLPKHFTSDFPHAGPNEAENPPDMLVLGEMDSPAARQTNACLLTPVVEDNDAMTWSSTDDSSPVVTTLSGRGAFERFQVTPPSEAAQKANMHALVPLNSPRMRAGFVSARFSPDGRHLVAATAFGLLYFAWDFARVEGGMMFSDITEHLFLEEPVREVSWDSHLRRLAVRTAWEDVFIVTLNPNYHAFHADQPEAGPVESPCVLRGASVMRLRDFSNHDQVGWARGRITFNGMHMTRTALWLVWDVGLLAYAVAKREHAAQGQGRREQNANGTGTGSICFLDFTYGL</sequence>
<dbReference type="PROSITE" id="PS50181">
    <property type="entry name" value="FBOX"/>
    <property type="match status" value="1"/>
</dbReference>
<dbReference type="InterPro" id="IPR001810">
    <property type="entry name" value="F-box_dom"/>
</dbReference>
<dbReference type="SUPFAM" id="SSF50969">
    <property type="entry name" value="YVTN repeat-like/Quinoprotein amine dehydrogenase"/>
    <property type="match status" value="1"/>
</dbReference>
<feature type="domain" description="F-box" evidence="1">
    <location>
        <begin position="1"/>
        <end position="47"/>
    </location>
</feature>
<dbReference type="AlphaFoldDB" id="A0A5C2RZY9"/>
<evidence type="ECO:0000259" key="1">
    <source>
        <dbReference type="PROSITE" id="PS50181"/>
    </source>
</evidence>
<protein>
    <recommendedName>
        <fullName evidence="1">F-box domain-containing protein</fullName>
    </recommendedName>
</protein>
<dbReference type="Proteomes" id="UP000313359">
    <property type="component" value="Unassembled WGS sequence"/>
</dbReference>
<name>A0A5C2RZY9_9APHY</name>
<dbReference type="OrthoDB" id="550575at2759"/>
<dbReference type="EMBL" id="ML122287">
    <property type="protein sequence ID" value="RPD56591.1"/>
    <property type="molecule type" value="Genomic_DNA"/>
</dbReference>
<accession>A0A5C2RZY9</accession>
<proteinExistence type="predicted"/>
<keyword evidence="3" id="KW-1185">Reference proteome</keyword>
<evidence type="ECO:0000313" key="2">
    <source>
        <dbReference type="EMBL" id="RPD56591.1"/>
    </source>
</evidence>
<reference evidence="2" key="1">
    <citation type="journal article" date="2018" name="Genome Biol. Evol.">
        <title>Genomics and development of Lentinus tigrinus, a white-rot wood-decaying mushroom with dimorphic fruiting bodies.</title>
        <authorList>
            <person name="Wu B."/>
            <person name="Xu Z."/>
            <person name="Knudson A."/>
            <person name="Carlson A."/>
            <person name="Chen N."/>
            <person name="Kovaka S."/>
            <person name="LaButti K."/>
            <person name="Lipzen A."/>
            <person name="Pennachio C."/>
            <person name="Riley R."/>
            <person name="Schakwitz W."/>
            <person name="Umezawa K."/>
            <person name="Ohm R.A."/>
            <person name="Grigoriev I.V."/>
            <person name="Nagy L.G."/>
            <person name="Gibbons J."/>
            <person name="Hibbett D."/>
        </authorList>
    </citation>
    <scope>NUCLEOTIDE SEQUENCE [LARGE SCALE GENOMIC DNA]</scope>
    <source>
        <strain evidence="2">ALCF2SS1-6</strain>
    </source>
</reference>